<keyword evidence="2" id="KW-0547">Nucleotide-binding</keyword>
<evidence type="ECO:0000313" key="6">
    <source>
        <dbReference type="Proteomes" id="UP000001880"/>
    </source>
</evidence>
<dbReference type="OrthoDB" id="9809450at2"/>
<dbReference type="PANTHER" id="PTHR43023:SF3">
    <property type="entry name" value="PROTEIN TRIGALACTOSYLDIACYLGLYCEROL 3, CHLOROPLASTIC"/>
    <property type="match status" value="1"/>
</dbReference>
<dbReference type="STRING" id="502025.Hoch_3439"/>
<name>D0LVA0_HALO1</name>
<dbReference type="Proteomes" id="UP000001880">
    <property type="component" value="Chromosome"/>
</dbReference>
<feature type="domain" description="ABC transporter" evidence="4">
    <location>
        <begin position="10"/>
        <end position="246"/>
    </location>
</feature>
<accession>D0LVA0</accession>
<dbReference type="eggNOG" id="COG1127">
    <property type="taxonomic scope" value="Bacteria"/>
</dbReference>
<reference evidence="5 6" key="1">
    <citation type="journal article" date="2010" name="Stand. Genomic Sci.">
        <title>Complete genome sequence of Haliangium ochraceum type strain (SMP-2).</title>
        <authorList>
            <consortium name="US DOE Joint Genome Institute (JGI-PGF)"/>
            <person name="Ivanova N."/>
            <person name="Daum C."/>
            <person name="Lang E."/>
            <person name="Abt B."/>
            <person name="Kopitz M."/>
            <person name="Saunders E."/>
            <person name="Lapidus A."/>
            <person name="Lucas S."/>
            <person name="Glavina Del Rio T."/>
            <person name="Nolan M."/>
            <person name="Tice H."/>
            <person name="Copeland A."/>
            <person name="Cheng J.F."/>
            <person name="Chen F."/>
            <person name="Bruce D."/>
            <person name="Goodwin L."/>
            <person name="Pitluck S."/>
            <person name="Mavromatis K."/>
            <person name="Pati A."/>
            <person name="Mikhailova N."/>
            <person name="Chen A."/>
            <person name="Palaniappan K."/>
            <person name="Land M."/>
            <person name="Hauser L."/>
            <person name="Chang Y.J."/>
            <person name="Jeffries C.D."/>
            <person name="Detter J.C."/>
            <person name="Brettin T."/>
            <person name="Rohde M."/>
            <person name="Goker M."/>
            <person name="Bristow J."/>
            <person name="Markowitz V."/>
            <person name="Eisen J.A."/>
            <person name="Hugenholtz P."/>
            <person name="Kyrpides N.C."/>
            <person name="Klenk H.P."/>
        </authorList>
    </citation>
    <scope>NUCLEOTIDE SEQUENCE [LARGE SCALE GENOMIC DNA]</scope>
    <source>
        <strain evidence="6">DSM 14365 / CIP 107738 / JCM 11303 / AJ 13395 / SMP-2</strain>
    </source>
</reference>
<dbReference type="GO" id="GO:0016887">
    <property type="term" value="F:ATP hydrolysis activity"/>
    <property type="evidence" value="ECO:0007669"/>
    <property type="project" value="InterPro"/>
</dbReference>
<proteinExistence type="predicted"/>
<evidence type="ECO:0000256" key="2">
    <source>
        <dbReference type="ARBA" id="ARBA00022741"/>
    </source>
</evidence>
<dbReference type="RefSeq" id="WP_012828540.1">
    <property type="nucleotide sequence ID" value="NC_013440.1"/>
</dbReference>
<protein>
    <submittedName>
        <fullName evidence="5">ABC transporter related protein</fullName>
    </submittedName>
</protein>
<gene>
    <name evidence="5" type="ordered locus">Hoch_3439</name>
</gene>
<keyword evidence="6" id="KW-1185">Reference proteome</keyword>
<dbReference type="InterPro" id="IPR027417">
    <property type="entry name" value="P-loop_NTPase"/>
</dbReference>
<dbReference type="SUPFAM" id="SSF52540">
    <property type="entry name" value="P-loop containing nucleoside triphosphate hydrolases"/>
    <property type="match status" value="1"/>
</dbReference>
<dbReference type="Pfam" id="PF00005">
    <property type="entry name" value="ABC_tran"/>
    <property type="match status" value="1"/>
</dbReference>
<sequence length="258" mass="28101">MTRSGDSALLEIRDLHKRFGDKRVLEGVDLSVRRGEALYLIGTSGVGKSVTIKHLIGLLAPDSGEIWFDGARIDTLSERAFYPVRKRIGMVFQQATLFDAMTLRENIALPLRVHGGLSHAAALEAAEARLAEVHLQDHVDRYPGTLGDGIRKRAAIARTLTLEPELLLLDEPTTGLDPVSARRVDALIRELVEQRGVTALVVSHDLASIFGVADRVALLYRGRVHVCGAPEALRDSDEPVIRQFLSGSATGPMDTPGF</sequence>
<dbReference type="PANTHER" id="PTHR43023">
    <property type="entry name" value="PROTEIN TRIGALACTOSYLDIACYLGLYCEROL 3, CHLOROPLASTIC"/>
    <property type="match status" value="1"/>
</dbReference>
<organism evidence="5 6">
    <name type="scientific">Haliangium ochraceum (strain DSM 14365 / JCM 11303 / SMP-2)</name>
    <dbReference type="NCBI Taxonomy" id="502025"/>
    <lineage>
        <taxon>Bacteria</taxon>
        <taxon>Pseudomonadati</taxon>
        <taxon>Myxococcota</taxon>
        <taxon>Polyangia</taxon>
        <taxon>Haliangiales</taxon>
        <taxon>Kofleriaceae</taxon>
        <taxon>Haliangium</taxon>
    </lineage>
</organism>
<dbReference type="GO" id="GO:0005524">
    <property type="term" value="F:ATP binding"/>
    <property type="evidence" value="ECO:0007669"/>
    <property type="project" value="UniProtKB-KW"/>
</dbReference>
<keyword evidence="3" id="KW-0067">ATP-binding</keyword>
<dbReference type="SMART" id="SM00382">
    <property type="entry name" value="AAA"/>
    <property type="match status" value="1"/>
</dbReference>
<dbReference type="PROSITE" id="PS50893">
    <property type="entry name" value="ABC_TRANSPORTER_2"/>
    <property type="match status" value="1"/>
</dbReference>
<dbReference type="AlphaFoldDB" id="D0LVA0"/>
<keyword evidence="1" id="KW-0813">Transport</keyword>
<dbReference type="InterPro" id="IPR003439">
    <property type="entry name" value="ABC_transporter-like_ATP-bd"/>
</dbReference>
<evidence type="ECO:0000259" key="4">
    <source>
        <dbReference type="PROSITE" id="PS50893"/>
    </source>
</evidence>
<dbReference type="KEGG" id="hoh:Hoch_3439"/>
<dbReference type="EMBL" id="CP001804">
    <property type="protein sequence ID" value="ACY15941.1"/>
    <property type="molecule type" value="Genomic_DNA"/>
</dbReference>
<dbReference type="HOGENOM" id="CLU_000604_1_22_7"/>
<evidence type="ECO:0000256" key="3">
    <source>
        <dbReference type="ARBA" id="ARBA00022840"/>
    </source>
</evidence>
<dbReference type="InterPro" id="IPR003593">
    <property type="entry name" value="AAA+_ATPase"/>
</dbReference>
<evidence type="ECO:0000313" key="5">
    <source>
        <dbReference type="EMBL" id="ACY15941.1"/>
    </source>
</evidence>
<dbReference type="Gene3D" id="3.40.50.300">
    <property type="entry name" value="P-loop containing nucleotide triphosphate hydrolases"/>
    <property type="match status" value="1"/>
</dbReference>
<evidence type="ECO:0000256" key="1">
    <source>
        <dbReference type="ARBA" id="ARBA00022448"/>
    </source>
</evidence>